<keyword evidence="2" id="KW-0677">Repeat</keyword>
<dbReference type="InterPro" id="IPR026444">
    <property type="entry name" value="Secre_tail"/>
</dbReference>
<protein>
    <submittedName>
        <fullName evidence="4">Por secretion system C-terminal sorting domain-containing protein</fullName>
    </submittedName>
</protein>
<gene>
    <name evidence="4" type="ORF">SAMN05444337_2267</name>
</gene>
<keyword evidence="5" id="KW-1185">Reference proteome</keyword>
<dbReference type="InterPro" id="IPR003410">
    <property type="entry name" value="HYR_dom"/>
</dbReference>
<dbReference type="PROSITE" id="PS50825">
    <property type="entry name" value="HYR"/>
    <property type="match status" value="1"/>
</dbReference>
<dbReference type="Pfam" id="PF02494">
    <property type="entry name" value="HYR"/>
    <property type="match status" value="1"/>
</dbReference>
<feature type="non-terminal residue" evidence="4">
    <location>
        <position position="1"/>
    </location>
</feature>
<evidence type="ECO:0000313" key="5">
    <source>
        <dbReference type="Proteomes" id="UP000184232"/>
    </source>
</evidence>
<organism evidence="4 5">
    <name type="scientific">Flavobacterium haoranii</name>
    <dbReference type="NCBI Taxonomy" id="683124"/>
    <lineage>
        <taxon>Bacteria</taxon>
        <taxon>Pseudomonadati</taxon>
        <taxon>Bacteroidota</taxon>
        <taxon>Flavobacteriia</taxon>
        <taxon>Flavobacteriales</taxon>
        <taxon>Flavobacteriaceae</taxon>
        <taxon>Flavobacterium</taxon>
    </lineage>
</organism>
<evidence type="ECO:0000256" key="1">
    <source>
        <dbReference type="ARBA" id="ARBA00022729"/>
    </source>
</evidence>
<evidence type="ECO:0000256" key="2">
    <source>
        <dbReference type="ARBA" id="ARBA00022737"/>
    </source>
</evidence>
<dbReference type="STRING" id="683124.SAMN05444337_2267"/>
<reference evidence="5" key="1">
    <citation type="submission" date="2016-11" db="EMBL/GenBank/DDBJ databases">
        <authorList>
            <person name="Varghese N."/>
            <person name="Submissions S."/>
        </authorList>
    </citation>
    <scope>NUCLEOTIDE SEQUENCE [LARGE SCALE GENOMIC DNA]</scope>
    <source>
        <strain evidence="5">DSM 22807</strain>
    </source>
</reference>
<proteinExistence type="predicted"/>
<name>A0A1M6KER6_9FLAO</name>
<evidence type="ECO:0000259" key="3">
    <source>
        <dbReference type="PROSITE" id="PS50825"/>
    </source>
</evidence>
<accession>A0A1M6KER6</accession>
<evidence type="ECO:0000313" key="4">
    <source>
        <dbReference type="EMBL" id="SHJ57419.1"/>
    </source>
</evidence>
<dbReference type="EMBL" id="FQZH01000004">
    <property type="protein sequence ID" value="SHJ57419.1"/>
    <property type="molecule type" value="Genomic_DNA"/>
</dbReference>
<dbReference type="RefSeq" id="WP_143146228.1">
    <property type="nucleotide sequence ID" value="NZ_FQZH01000004.1"/>
</dbReference>
<dbReference type="OrthoDB" id="599464at2"/>
<sequence>SGNVDGVMTGEGSLDACTQYRDYSFTVIDDCNNSSSQTLRITRHYDETAPVVDDIADYDLGGCNTPWPTAVSTTWNDNCGVGGLTSGNVDGVMTGEGSLDACTQYRDYSFTVIDDCNNSSSQTLRITRHYDETAPVVDDIADYDLGGCNTPWPTAVSTTWNDNCGVGGLTSGNVDGVMTGEGSLDACTQYRDYSFTVIDDCNNSSSQTLRITRHYDETAPVVDDIADYDLGGCNTPWPTEVSTTWNDNCGVGGLTSGNVDGVMTGEGSLDACTQYRDYSFTVIDDCNNSSSQTLRITRHYDETAPTFDCPSNIVTRECEEMPVIQLPIAEDNCDGTVEVMAVRSDGQALNAPFPVGVVVTITLTAEDSCGNEANECEFTVLVNTCDEPHCTYTQGYYGNVNGKACLDNGETSNAQSIMINAMTNVGGIYNFGSTATNNYFTLKLSDINGNPSPGSNNIFKMLPGGGTPTSLSGFATYDQYSTWSDNNPLKATNPNRGKIINNLLSQTMTLFFNMQSSSSDLGSYELQATFATSDVDCGSDIPIPDTTQVFNIPQSVIDYLNNNGGANVDNLFILANKALGGEYIGNLSHSNINAAVDAINRGFDQCRIEVSVPEDYGKDTLLSANFIAYPVPFIDNVTIKYLYEYNSSAEIQLFDTKGTLLVNEKDYNAGYNREYTLRIPNYIQGKGEVYILKVITDTGVTVKKIISTNF</sequence>
<feature type="domain" description="HYR" evidence="3">
    <location>
        <begin position="300"/>
        <end position="384"/>
    </location>
</feature>
<keyword evidence="1" id="KW-0732">Signal</keyword>
<dbReference type="AlphaFoldDB" id="A0A1M6KER6"/>
<dbReference type="Proteomes" id="UP000184232">
    <property type="component" value="Unassembled WGS sequence"/>
</dbReference>
<dbReference type="NCBIfam" id="TIGR04183">
    <property type="entry name" value="Por_Secre_tail"/>
    <property type="match status" value="1"/>
</dbReference>